<name>A0A328XHI8_9GAMM</name>
<evidence type="ECO:0000313" key="1">
    <source>
        <dbReference type="EMBL" id="RAR57357.1"/>
    </source>
</evidence>
<evidence type="ECO:0000313" key="2">
    <source>
        <dbReference type="Proteomes" id="UP000249700"/>
    </source>
</evidence>
<gene>
    <name evidence="1" type="ORF">BCL93_11532</name>
</gene>
<accession>A0A328XHI8</accession>
<proteinExistence type="predicted"/>
<reference evidence="1 2" key="1">
    <citation type="submission" date="2018-06" db="EMBL/GenBank/DDBJ databases">
        <title>Comparative analysis of microorganisms from saline springs in Andes Mountain Range, Colombia.</title>
        <authorList>
            <person name="Rubin E."/>
        </authorList>
    </citation>
    <scope>NUCLEOTIDE SEQUENCE [LARGE SCALE GENOMIC DNA]</scope>
    <source>
        <strain evidence="1 2">USBA-857</strain>
    </source>
</reference>
<dbReference type="EMBL" id="QLSX01000015">
    <property type="protein sequence ID" value="RAR57357.1"/>
    <property type="molecule type" value="Genomic_DNA"/>
</dbReference>
<sequence>MDLHEHHGDKSITEQAILRFHLPMKATETIP</sequence>
<organism evidence="1 2">
    <name type="scientific">Onishia taeanensis</name>
    <dbReference type="NCBI Taxonomy" id="284577"/>
    <lineage>
        <taxon>Bacteria</taxon>
        <taxon>Pseudomonadati</taxon>
        <taxon>Pseudomonadota</taxon>
        <taxon>Gammaproteobacteria</taxon>
        <taxon>Oceanospirillales</taxon>
        <taxon>Halomonadaceae</taxon>
        <taxon>Onishia</taxon>
    </lineage>
</organism>
<dbReference type="Proteomes" id="UP000249700">
    <property type="component" value="Unassembled WGS sequence"/>
</dbReference>
<dbReference type="AlphaFoldDB" id="A0A328XHI8"/>
<comment type="caution">
    <text evidence="1">The sequence shown here is derived from an EMBL/GenBank/DDBJ whole genome shotgun (WGS) entry which is preliminary data.</text>
</comment>
<protein>
    <submittedName>
        <fullName evidence="1">Uncharacterized protein</fullName>
    </submittedName>
</protein>